<dbReference type="SMART" id="SM00612">
    <property type="entry name" value="Kelch"/>
    <property type="match status" value="7"/>
</dbReference>
<organism evidence="4 5">
    <name type="scientific">Candidatus Nomurabacteria bacterium GW2011_GWA1_46_11</name>
    <dbReference type="NCBI Taxonomy" id="1618732"/>
    <lineage>
        <taxon>Bacteria</taxon>
        <taxon>Candidatus Nomuraibacteriota</taxon>
    </lineage>
</organism>
<dbReference type="PATRIC" id="fig|1618732.3.peg.402"/>
<dbReference type="InterPro" id="IPR006652">
    <property type="entry name" value="Kelch_1"/>
</dbReference>
<comment type="caution">
    <text evidence="4">The sequence shown here is derived from an EMBL/GenBank/DDBJ whole genome shotgun (WGS) entry which is preliminary data.</text>
</comment>
<evidence type="ECO:0000313" key="5">
    <source>
        <dbReference type="Proteomes" id="UP000034107"/>
    </source>
</evidence>
<name>A0A0G1NMX9_9BACT</name>
<evidence type="ECO:0000256" key="2">
    <source>
        <dbReference type="ARBA" id="ARBA00022737"/>
    </source>
</evidence>
<protein>
    <submittedName>
        <fullName evidence="4">Cell wall surface anchor family protein</fullName>
    </submittedName>
</protein>
<dbReference type="InterPro" id="IPR015915">
    <property type="entry name" value="Kelch-typ_b-propeller"/>
</dbReference>
<feature type="region of interest" description="Disordered" evidence="3">
    <location>
        <begin position="1557"/>
        <end position="1584"/>
    </location>
</feature>
<keyword evidence="2" id="KW-0677">Repeat</keyword>
<proteinExistence type="predicted"/>
<reference evidence="4 5" key="1">
    <citation type="journal article" date="2015" name="Nature">
        <title>rRNA introns, odd ribosomes, and small enigmatic genomes across a large radiation of phyla.</title>
        <authorList>
            <person name="Brown C.T."/>
            <person name="Hug L.A."/>
            <person name="Thomas B.C."/>
            <person name="Sharon I."/>
            <person name="Castelle C.J."/>
            <person name="Singh A."/>
            <person name="Wilkins M.J."/>
            <person name="Williams K.H."/>
            <person name="Banfield J.F."/>
        </authorList>
    </citation>
    <scope>NUCLEOTIDE SEQUENCE [LARGE SCALE GENOMIC DNA]</scope>
</reference>
<dbReference type="PANTHER" id="PTHR46260:SF3">
    <property type="entry name" value="RING-TYPE DOMAIN-CONTAINING PROTEIN"/>
    <property type="match status" value="1"/>
</dbReference>
<dbReference type="Pfam" id="PF24681">
    <property type="entry name" value="Kelch_KLHDC2_KLHL20_DRC7"/>
    <property type="match status" value="2"/>
</dbReference>
<feature type="non-terminal residue" evidence="4">
    <location>
        <position position="1"/>
    </location>
</feature>
<evidence type="ECO:0000256" key="1">
    <source>
        <dbReference type="ARBA" id="ARBA00022441"/>
    </source>
</evidence>
<dbReference type="PANTHER" id="PTHR46260">
    <property type="entry name" value="RING-TYPE DOMAIN-CONTAINING PROTEIN"/>
    <property type="match status" value="1"/>
</dbReference>
<dbReference type="EMBL" id="LCLS01000008">
    <property type="protein sequence ID" value="KKU21959.1"/>
    <property type="molecule type" value="Genomic_DNA"/>
</dbReference>
<feature type="compositionally biased region" description="Low complexity" evidence="3">
    <location>
        <begin position="1573"/>
        <end position="1584"/>
    </location>
</feature>
<dbReference type="SUPFAM" id="SSF117281">
    <property type="entry name" value="Kelch motif"/>
    <property type="match status" value="3"/>
</dbReference>
<gene>
    <name evidence="4" type="ORF">UX31_C0008G0001</name>
</gene>
<accession>A0A0G1NMX9</accession>
<sequence length="1812" mass="186549">DNAQNKYYFCNGSAWGAVATGGTVSLQGAYEGGNSIQMSAAEGDIRIYDDSGTPVEMLFLDESSGNVGIGTTNPGYKLDVAGTTAAFNSGQDGSLGAWSTMSLLPKTISYHGSVVANGYVYLVGGCSGSPCTGALALSTVYYAKLNANGSEGAWNTTTVLPKTTYQHSSVAANGYLYVVGGYDNSTYSSTTYYAKFNSDGTVGAWNTTTILPKAIDQHASVVANGYLYVVGGYNGTDNAYSSTIYYGKLNSDGTVGAWNTTTILPSARSTPSSVVANGYIYVVGGTNGVVASTVYYAALNSNGTVGAWNATTILPKAISGTTSVVANGYLYVVGGSGTPYSSAIYYATLNSNGTVGSWNQTTALPDIRAFHTSVVANGYIYLLGGSNGDYTSTGYYASLARISMAGTLDLVGLTSEYLSDSSGATGGTIYAGDIYSNNNLEVAGNAQFWRGLSVNGPVSIKSDSSSNGITPLLSIAGDATISGTLSLAPQTEAYAGTCNAASEGEMYYDNAQNKYYFCDGSGTWQAVGAGAASAAGTDGAVQYNNGGTMGGATGLYYDDVNARVGIGTTAPGYQLDVAGKTAAFNSEQDGTVGSWSTTSTLPLAISTHNSVVANGYAYVIGGANGANELTSVYYSRINSNGTIGSWTLTSTLPETRNFMTSVAANGYIYVIGGSNSAGTAQSTVYYARINSDGTVGSWNQTTILPQRINELAAVTANGYIYVIGGYDGSNDKSSVYYARLNANGTVGAWNTTTILPRTRSVHSSVVANGYLYVIGGYDGSDVESTVYYAKLNASGTVEAWSTTTILPQGRYAHTSTVANGYLYVLGGIDTSNKSIVYYAKLNTNGTVGSWNQTTILPAALRRTSSLVANGYIYYIGGYTGSADVTTVYYTSLARISMAGTLDLLGLTSESLTNSAGAAAGTIYAGDVYSNNNLEVAGNAQFWRGLSVNGPVSIKPDSSSNGITPLLSIAGDATISGTLSLAPQTEAYAGTCNAASEGEMYYDNAQNKYYFCNGSSWGAISSGGNPAGNDGEVQYNNGGTFGGAAGLYYKDTTGYVGIGTTDPNQSLEVVGTLRLDGATSGYTDIKSNAAPTSYTITLPANGGVNGQVLATNGSGTLTWQNNGGGASTQWTTVGSYIYFDGPVAIGVTNPNAAKLKVSGNFELDNTTTAPSDSAADGTLRIGSLGAGANGGRIWVRSNSGKWFRFLSAGNSASDYSEFIAQSEPSEPGDVMILNATMSATVQKSKSAYDQNILGVITTTGTSNNNGNCWDEVSCDRTNDPAWANVGMLGQVPVKVTTENGPIAVGDRLTTSTKVGVAMKATQASQVIGQAMEAYADPDPNAVGKVMTLVSPSYYDPEVDGTEVDITQLQATAENLTPYETRIPFASTSGSAANSNLGKFTIQGIGSELVKNFQAITNAVTANLKAGSIQSQEVSTQNLTATQGTLNNLSVNNLTAGDSSAIAITLADTDRLVINNGLGETGISMDNQGNATFAGQVTANSLVSNLGSLGTLTVSTDATISGTLRVDRIEAKEIIGLDATLSKLIADTISTRLMTSTSSANLPLDQDSPPSTPAGSLAEESSSSANLGDLGDLSGLDSLTSFDLIATDSADTVIFDQAVRILKSTSLADTSIAGTLLVDGGIQISGTEISTIADQPLSLSSGTTLSLQPLGNGRVEIMAGKVTIDSTGTVTITGDLAVSGSVLAGQAQFEKLSIGPIQEIPAATQAAQTNPNKATAGTATILAGKTQAVIYSQGVSGSSLIYITPTTSTGGQVPYVSVKIPCLDPTDLTCVPSFKVDIDQPVDRDIKFNWWVIN</sequence>
<keyword evidence="1" id="KW-0880">Kelch repeat</keyword>
<dbReference type="Proteomes" id="UP000034107">
    <property type="component" value="Unassembled WGS sequence"/>
</dbReference>
<dbReference type="Gene3D" id="2.40.300.10">
    <property type="entry name" value="Head decoration protein D"/>
    <property type="match status" value="1"/>
</dbReference>
<dbReference type="InterPro" id="IPR051746">
    <property type="entry name" value="Kelch_domain_containing_8"/>
</dbReference>
<dbReference type="Gene3D" id="2.120.10.80">
    <property type="entry name" value="Kelch-type beta propeller"/>
    <property type="match status" value="4"/>
</dbReference>
<evidence type="ECO:0000313" key="4">
    <source>
        <dbReference type="EMBL" id="KKU21959.1"/>
    </source>
</evidence>
<evidence type="ECO:0000256" key="3">
    <source>
        <dbReference type="SAM" id="MobiDB-lite"/>
    </source>
</evidence>